<evidence type="ECO:0000313" key="1">
    <source>
        <dbReference type="EMBL" id="JAH30811.1"/>
    </source>
</evidence>
<reference evidence="1" key="1">
    <citation type="submission" date="2014-11" db="EMBL/GenBank/DDBJ databases">
        <authorList>
            <person name="Amaro Gonzalez C."/>
        </authorList>
    </citation>
    <scope>NUCLEOTIDE SEQUENCE</scope>
</reference>
<organism evidence="1">
    <name type="scientific">Anguilla anguilla</name>
    <name type="common">European freshwater eel</name>
    <name type="synonym">Muraena anguilla</name>
    <dbReference type="NCBI Taxonomy" id="7936"/>
    <lineage>
        <taxon>Eukaryota</taxon>
        <taxon>Metazoa</taxon>
        <taxon>Chordata</taxon>
        <taxon>Craniata</taxon>
        <taxon>Vertebrata</taxon>
        <taxon>Euteleostomi</taxon>
        <taxon>Actinopterygii</taxon>
        <taxon>Neopterygii</taxon>
        <taxon>Teleostei</taxon>
        <taxon>Anguilliformes</taxon>
        <taxon>Anguillidae</taxon>
        <taxon>Anguilla</taxon>
    </lineage>
</organism>
<accession>A0A0E9RNU0</accession>
<name>A0A0E9RNU0_ANGAN</name>
<proteinExistence type="predicted"/>
<dbReference type="AlphaFoldDB" id="A0A0E9RNU0"/>
<protein>
    <submittedName>
        <fullName evidence="1">Uncharacterized protein</fullName>
    </submittedName>
</protein>
<reference evidence="1" key="2">
    <citation type="journal article" date="2015" name="Fish Shellfish Immunol.">
        <title>Early steps in the European eel (Anguilla anguilla)-Vibrio vulnificus interaction in the gills: Role of the RtxA13 toxin.</title>
        <authorList>
            <person name="Callol A."/>
            <person name="Pajuelo D."/>
            <person name="Ebbesson L."/>
            <person name="Teles M."/>
            <person name="MacKenzie S."/>
            <person name="Amaro C."/>
        </authorList>
    </citation>
    <scope>NUCLEOTIDE SEQUENCE</scope>
</reference>
<dbReference type="EMBL" id="GBXM01077766">
    <property type="protein sequence ID" value="JAH30811.1"/>
    <property type="molecule type" value="Transcribed_RNA"/>
</dbReference>
<sequence>MNAHYVKHGRISQIVKINELIKYILMPPKTGCRISSAVIVLPFIALLNLL</sequence>